<evidence type="ECO:0000259" key="3">
    <source>
        <dbReference type="Pfam" id="PF01494"/>
    </source>
</evidence>
<dbReference type="GO" id="GO:0016709">
    <property type="term" value="F:oxidoreductase activity, acting on paired donors, with incorporation or reduction of molecular oxygen, NAD(P)H as one donor, and incorporation of one atom of oxygen"/>
    <property type="evidence" value="ECO:0007669"/>
    <property type="project" value="UniProtKB-ARBA"/>
</dbReference>
<dbReference type="Gene3D" id="3.50.50.60">
    <property type="entry name" value="FAD/NAD(P)-binding domain"/>
    <property type="match status" value="1"/>
</dbReference>
<dbReference type="AlphaFoldDB" id="A0A1I6RII5"/>
<dbReference type="Proteomes" id="UP000198873">
    <property type="component" value="Unassembled WGS sequence"/>
</dbReference>
<dbReference type="Pfam" id="PF01494">
    <property type="entry name" value="FAD_binding_3"/>
    <property type="match status" value="1"/>
</dbReference>
<evidence type="ECO:0000256" key="2">
    <source>
        <dbReference type="ARBA" id="ARBA00022827"/>
    </source>
</evidence>
<name>A0A1I6RII5_9ACTN</name>
<evidence type="ECO:0000256" key="1">
    <source>
        <dbReference type="ARBA" id="ARBA00022630"/>
    </source>
</evidence>
<dbReference type="STRING" id="1176198.SAMN05444716_103106"/>
<reference evidence="5" key="1">
    <citation type="submission" date="2016-10" db="EMBL/GenBank/DDBJ databases">
        <authorList>
            <person name="Varghese N."/>
            <person name="Submissions S."/>
        </authorList>
    </citation>
    <scope>NUCLEOTIDE SEQUENCE [LARGE SCALE GENOMIC DNA]</scope>
    <source>
        <strain evidence="5">CGMCC 4.7047</strain>
    </source>
</reference>
<sequence>MRRLRTQVGIVGAGPAGLVLAHALGRAGVDCLVLERHSRARVEARARAGLLEERTVAHLRRHGLAGRLLAEGTRHGWCEFLCAGHRLRMDYAALGGAEHWVYPQHWLVRDLIAALETAGRPPRFGVPVLAVEERRRIRCDGLELDCEYVIGCDGARGVTRRALPAGLRRETTRRYPYDWVAVLAEVARPVGGVLYALHERGFAGMMPRTPAIGRFYLQCAAGDTPADWPGPRVRAELALRLPLAEVGLGALHEVRILRMHSRITRPFRHGRLVLAGDAAHVLTPSGAKGMNLAIADATDLADSLLHGGLDGYGRRRLAAVRRAQDFSERLLRLLHRPPDEALPDLRLLTAPGPHATAFAREFTGTSEETDDAQWRA</sequence>
<dbReference type="SUPFAM" id="SSF54373">
    <property type="entry name" value="FAD-linked reductases, C-terminal domain"/>
    <property type="match status" value="1"/>
</dbReference>
<keyword evidence="4" id="KW-0503">Monooxygenase</keyword>
<feature type="domain" description="FAD-binding" evidence="3">
    <location>
        <begin position="5"/>
        <end position="317"/>
    </location>
</feature>
<evidence type="ECO:0000313" key="5">
    <source>
        <dbReference type="Proteomes" id="UP000198873"/>
    </source>
</evidence>
<dbReference type="PANTHER" id="PTHR43004">
    <property type="entry name" value="TRK SYSTEM POTASSIUM UPTAKE PROTEIN"/>
    <property type="match status" value="1"/>
</dbReference>
<gene>
    <name evidence="4" type="ORF">SAMN05444716_103106</name>
</gene>
<protein>
    <submittedName>
        <fullName evidence="4">p-hydroxybenzoate 3-monooxygenase</fullName>
    </submittedName>
</protein>
<dbReference type="EMBL" id="FPAB01000003">
    <property type="protein sequence ID" value="SFS64527.1"/>
    <property type="molecule type" value="Genomic_DNA"/>
</dbReference>
<keyword evidence="5" id="KW-1185">Reference proteome</keyword>
<dbReference type="PRINTS" id="PR00420">
    <property type="entry name" value="RNGMNOXGNASE"/>
</dbReference>
<proteinExistence type="predicted"/>
<dbReference type="PANTHER" id="PTHR43004:SF3">
    <property type="entry name" value="P-HYDROXYBENZOATE HYDROXYLASE"/>
    <property type="match status" value="1"/>
</dbReference>
<accession>A0A1I6RII5</accession>
<dbReference type="InterPro" id="IPR050641">
    <property type="entry name" value="RIFMO-like"/>
</dbReference>
<organism evidence="4 5">
    <name type="scientific">Streptomyces harbinensis</name>
    <dbReference type="NCBI Taxonomy" id="1176198"/>
    <lineage>
        <taxon>Bacteria</taxon>
        <taxon>Bacillati</taxon>
        <taxon>Actinomycetota</taxon>
        <taxon>Actinomycetes</taxon>
        <taxon>Kitasatosporales</taxon>
        <taxon>Streptomycetaceae</taxon>
        <taxon>Streptomyces</taxon>
    </lineage>
</organism>
<dbReference type="Gene3D" id="3.30.9.10">
    <property type="entry name" value="D-Amino Acid Oxidase, subunit A, domain 2"/>
    <property type="match status" value="1"/>
</dbReference>
<dbReference type="InterPro" id="IPR002938">
    <property type="entry name" value="FAD-bd"/>
</dbReference>
<keyword evidence="1" id="KW-0285">Flavoprotein</keyword>
<dbReference type="GO" id="GO:0071949">
    <property type="term" value="F:FAD binding"/>
    <property type="evidence" value="ECO:0007669"/>
    <property type="project" value="InterPro"/>
</dbReference>
<keyword evidence="2" id="KW-0274">FAD</keyword>
<dbReference type="RefSeq" id="WP_019435597.1">
    <property type="nucleotide sequence ID" value="NZ_FPAB01000003.1"/>
</dbReference>
<dbReference type="InterPro" id="IPR036188">
    <property type="entry name" value="FAD/NAD-bd_sf"/>
</dbReference>
<evidence type="ECO:0000313" key="4">
    <source>
        <dbReference type="EMBL" id="SFS64527.1"/>
    </source>
</evidence>
<dbReference type="SUPFAM" id="SSF51905">
    <property type="entry name" value="FAD/NAD(P)-binding domain"/>
    <property type="match status" value="1"/>
</dbReference>
<keyword evidence="4" id="KW-0560">Oxidoreductase</keyword>